<dbReference type="GO" id="GO:0015074">
    <property type="term" value="P:DNA integration"/>
    <property type="evidence" value="ECO:0007669"/>
    <property type="project" value="UniProtKB-KW"/>
</dbReference>
<sequence length="433" mass="49972">MPSVLKLNVAFTAPHATTAIRLPALFTENGLLISHLRFLYSKRNKSQSWIERNTFAIQLLLKFIDAHQHSDMSATELLQSFVDALNFGTLDSQQIDELNLYWFPRRVADVNTLLSHINLYCDYIDGVYGHELPNLNPLRRATKAEERIRWCAYYKRQANCFLNHLNHPSPNKFSMSRRVQAPSAHVLSVESVSRFPDEHFERFLQYGFTNQAGKFDLCSILIVMLMHYGGLRLSECFHIYTHDVAIDNKTGAALISVFHPSDGASPSPDFTNRRDFLNLQFHLKPRNEYPRSHRLYAGWKGSLLTARNLSFNVMIFPHIKAIEFTELLRDYLTSRINGDHPFLFTNSKGQPESKKNFIKKYQKAIERIGLVSNKHQGTSPHSHRHSYGYRLATSGFNQLEIQKAMHHKNPDSCLVYIKPQDDEIREKARVLGL</sequence>
<dbReference type="CDD" id="cd00397">
    <property type="entry name" value="DNA_BRE_C"/>
    <property type="match status" value="1"/>
</dbReference>
<dbReference type="PROSITE" id="PS51898">
    <property type="entry name" value="TYR_RECOMBINASE"/>
    <property type="match status" value="1"/>
</dbReference>
<dbReference type="InterPro" id="IPR002104">
    <property type="entry name" value="Integrase_catalytic"/>
</dbReference>
<dbReference type="Gene3D" id="1.10.443.10">
    <property type="entry name" value="Intergrase catalytic core"/>
    <property type="match status" value="1"/>
</dbReference>
<dbReference type="SUPFAM" id="SSF56349">
    <property type="entry name" value="DNA breaking-rejoining enzymes"/>
    <property type="match status" value="1"/>
</dbReference>
<dbReference type="PANTHER" id="PTHR30349">
    <property type="entry name" value="PHAGE INTEGRASE-RELATED"/>
    <property type="match status" value="1"/>
</dbReference>
<dbReference type="PANTHER" id="PTHR30349:SF41">
    <property type="entry name" value="INTEGRASE_RECOMBINASE PROTEIN MJ0367-RELATED"/>
    <property type="match status" value="1"/>
</dbReference>
<evidence type="ECO:0000256" key="2">
    <source>
        <dbReference type="ARBA" id="ARBA00022908"/>
    </source>
</evidence>
<gene>
    <name evidence="6" type="ORF">D0436_21075</name>
</gene>
<dbReference type="InterPro" id="IPR011010">
    <property type="entry name" value="DNA_brk_join_enz"/>
</dbReference>
<evidence type="ECO:0000313" key="7">
    <source>
        <dbReference type="Proteomes" id="UP000321124"/>
    </source>
</evidence>
<dbReference type="EMBL" id="CP031775">
    <property type="protein sequence ID" value="QDZ92756.1"/>
    <property type="molecule type" value="Genomic_DNA"/>
</dbReference>
<dbReference type="NCBIfam" id="NF040693">
    <property type="entry name" value="recomb_GmtY"/>
    <property type="match status" value="1"/>
</dbReference>
<evidence type="ECO:0000256" key="3">
    <source>
        <dbReference type="ARBA" id="ARBA00023125"/>
    </source>
</evidence>
<dbReference type="InterPro" id="IPR013762">
    <property type="entry name" value="Integrase-like_cat_sf"/>
</dbReference>
<comment type="similarity">
    <text evidence="1">Belongs to the 'phage' integrase family.</text>
</comment>
<dbReference type="InterPro" id="IPR050090">
    <property type="entry name" value="Tyrosine_recombinase_XerCD"/>
</dbReference>
<dbReference type="RefSeq" id="WP_208660569.1">
    <property type="nucleotide sequence ID" value="NZ_CP031775.2"/>
</dbReference>
<dbReference type="KEGG" id="sdeo:D0436_21075"/>
<dbReference type="Proteomes" id="UP000321124">
    <property type="component" value="Chromosome"/>
</dbReference>
<protein>
    <submittedName>
        <fullName evidence="6">Site-specific integrase</fullName>
    </submittedName>
</protein>
<dbReference type="GO" id="GO:0003677">
    <property type="term" value="F:DNA binding"/>
    <property type="evidence" value="ECO:0007669"/>
    <property type="project" value="UniProtKB-KW"/>
</dbReference>
<name>A0A5B8R426_9GAMM</name>
<evidence type="ECO:0000259" key="5">
    <source>
        <dbReference type="PROSITE" id="PS51898"/>
    </source>
</evidence>
<evidence type="ECO:0000256" key="1">
    <source>
        <dbReference type="ARBA" id="ARBA00008857"/>
    </source>
</evidence>
<keyword evidence="3" id="KW-0238">DNA-binding</keyword>
<organism evidence="6 7">
    <name type="scientific">Shewanella decolorationis</name>
    <dbReference type="NCBI Taxonomy" id="256839"/>
    <lineage>
        <taxon>Bacteria</taxon>
        <taxon>Pseudomonadati</taxon>
        <taxon>Pseudomonadota</taxon>
        <taxon>Gammaproteobacteria</taxon>
        <taxon>Alteromonadales</taxon>
        <taxon>Shewanellaceae</taxon>
        <taxon>Shewanella</taxon>
    </lineage>
</organism>
<dbReference type="AlphaFoldDB" id="A0A5B8R426"/>
<evidence type="ECO:0000256" key="4">
    <source>
        <dbReference type="ARBA" id="ARBA00023172"/>
    </source>
</evidence>
<proteinExistence type="inferred from homology"/>
<reference evidence="6 7" key="1">
    <citation type="journal article" date="2019" name="Ecotoxicol. Environ. Saf.">
        <title>Microbial characterization of heavy metal resistant bacterial strains isolated from an electroplating wastewater treatment plant.</title>
        <authorList>
            <person name="Cai X."/>
            <person name="Zheng X."/>
            <person name="Zhang D."/>
            <person name="Iqbal W."/>
            <person name="Liu C."/>
            <person name="Yang B."/>
            <person name="Zhao X."/>
            <person name="Lu X."/>
            <person name="Mao Y."/>
        </authorList>
    </citation>
    <scope>NUCLEOTIDE SEQUENCE [LARGE SCALE GENOMIC DNA]</scope>
    <source>
        <strain evidence="6 7">Ni1-3</strain>
    </source>
</reference>
<evidence type="ECO:0000313" key="6">
    <source>
        <dbReference type="EMBL" id="QDZ92756.1"/>
    </source>
</evidence>
<dbReference type="Pfam" id="PF00589">
    <property type="entry name" value="Phage_integrase"/>
    <property type="match status" value="1"/>
</dbReference>
<feature type="domain" description="Tyr recombinase" evidence="5">
    <location>
        <begin position="190"/>
        <end position="429"/>
    </location>
</feature>
<keyword evidence="4" id="KW-0233">DNA recombination</keyword>
<keyword evidence="2" id="KW-0229">DNA integration</keyword>
<accession>A0A5B8R426</accession>
<dbReference type="GO" id="GO:0006310">
    <property type="term" value="P:DNA recombination"/>
    <property type="evidence" value="ECO:0007669"/>
    <property type="project" value="UniProtKB-KW"/>
</dbReference>